<feature type="region of interest" description="Disordered" evidence="5">
    <location>
        <begin position="244"/>
        <end position="275"/>
    </location>
</feature>
<evidence type="ECO:0000256" key="1">
    <source>
        <dbReference type="ARBA" id="ARBA00022617"/>
    </source>
</evidence>
<evidence type="ECO:0000256" key="3">
    <source>
        <dbReference type="ARBA" id="ARBA00023004"/>
    </source>
</evidence>
<dbReference type="Pfam" id="PF13442">
    <property type="entry name" value="Cytochrome_CBB3"/>
    <property type="match status" value="1"/>
</dbReference>
<dbReference type="GO" id="GO:0046872">
    <property type="term" value="F:metal ion binding"/>
    <property type="evidence" value="ECO:0007669"/>
    <property type="project" value="UniProtKB-KW"/>
</dbReference>
<feature type="domain" description="Cytochrome c" evidence="6">
    <location>
        <begin position="111"/>
        <end position="196"/>
    </location>
</feature>
<keyword evidence="1 4" id="KW-0349">Heme</keyword>
<name>A0AAU7DR26_9BACT</name>
<reference evidence="7" key="1">
    <citation type="submission" date="2023-03" db="EMBL/GenBank/DDBJ databases">
        <title>Edaphobacter sp.</title>
        <authorList>
            <person name="Huber K.J."/>
            <person name="Papendorf J."/>
            <person name="Pilke C."/>
            <person name="Bunk B."/>
            <person name="Sproeer C."/>
            <person name="Pester M."/>
        </authorList>
    </citation>
    <scope>NUCLEOTIDE SEQUENCE</scope>
    <source>
        <strain evidence="7">DSM 110680</strain>
    </source>
</reference>
<evidence type="ECO:0000313" key="7">
    <source>
        <dbReference type="EMBL" id="XBH19740.1"/>
    </source>
</evidence>
<dbReference type="InterPro" id="IPR009056">
    <property type="entry name" value="Cyt_c-like_dom"/>
</dbReference>
<evidence type="ECO:0000259" key="6">
    <source>
        <dbReference type="PROSITE" id="PS51007"/>
    </source>
</evidence>
<protein>
    <submittedName>
        <fullName evidence="7">Cytochrome c</fullName>
    </submittedName>
</protein>
<dbReference type="RefSeq" id="WP_348264961.1">
    <property type="nucleotide sequence ID" value="NZ_CP121196.1"/>
</dbReference>
<dbReference type="PANTHER" id="PTHR40394:SF2">
    <property type="entry name" value="QUINOL:CYTOCHROME C OXIDOREDUCTASE MEMBRANE PROTEIN"/>
    <property type="match status" value="1"/>
</dbReference>
<evidence type="ECO:0000256" key="4">
    <source>
        <dbReference type="PROSITE-ProRule" id="PRU00433"/>
    </source>
</evidence>
<evidence type="ECO:0000256" key="2">
    <source>
        <dbReference type="ARBA" id="ARBA00022723"/>
    </source>
</evidence>
<keyword evidence="3 4" id="KW-0408">Iron</keyword>
<proteinExistence type="predicted"/>
<sequence>MQILHFTKKGLILSAPKQGRRTCFSSFTAYAGLTVMMLLAGCRQDMQDQPKMIPQRGSDFYADHRGARPQVVNTVARGELQEDSYFYTGVIQGANGYREEQNTMPFPVTMEVLERGQERFNVYCTPCHSRVGNGLGEIVERGYKPAANLHDQVRRAQPISHYFYVMTHGYGAMPDYSAQLTPEDRWAVAAYIRALQLSQAASAGDVPSGVQVQKLSDVAEREHLPASYAQPWSLPATAVQAYPPTNEGTPAMAPGNPADPLIKIPASKTAPAAAK</sequence>
<dbReference type="PROSITE" id="PS51007">
    <property type="entry name" value="CYTC"/>
    <property type="match status" value="1"/>
</dbReference>
<keyword evidence="2 4" id="KW-0479">Metal-binding</keyword>
<gene>
    <name evidence="7" type="ORF">P8935_10585</name>
</gene>
<dbReference type="GO" id="GO:0020037">
    <property type="term" value="F:heme binding"/>
    <property type="evidence" value="ECO:0007669"/>
    <property type="project" value="InterPro"/>
</dbReference>
<dbReference type="GO" id="GO:0009055">
    <property type="term" value="F:electron transfer activity"/>
    <property type="evidence" value="ECO:0007669"/>
    <property type="project" value="InterPro"/>
</dbReference>
<dbReference type="Gene3D" id="1.10.760.10">
    <property type="entry name" value="Cytochrome c-like domain"/>
    <property type="match status" value="1"/>
</dbReference>
<evidence type="ECO:0000256" key="5">
    <source>
        <dbReference type="SAM" id="MobiDB-lite"/>
    </source>
</evidence>
<organism evidence="7">
    <name type="scientific">Telmatobacter sp. DSM 110680</name>
    <dbReference type="NCBI Taxonomy" id="3036704"/>
    <lineage>
        <taxon>Bacteria</taxon>
        <taxon>Pseudomonadati</taxon>
        <taxon>Acidobacteriota</taxon>
        <taxon>Terriglobia</taxon>
        <taxon>Terriglobales</taxon>
        <taxon>Acidobacteriaceae</taxon>
        <taxon>Telmatobacter</taxon>
    </lineage>
</organism>
<accession>A0AAU7DR26</accession>
<dbReference type="SUPFAM" id="SSF46626">
    <property type="entry name" value="Cytochrome c"/>
    <property type="match status" value="1"/>
</dbReference>
<dbReference type="InterPro" id="IPR036909">
    <property type="entry name" value="Cyt_c-like_dom_sf"/>
</dbReference>
<dbReference type="PANTHER" id="PTHR40394">
    <property type="entry name" value="LIPOPROTEIN-RELATED"/>
    <property type="match status" value="1"/>
</dbReference>
<dbReference type="EMBL" id="CP121196">
    <property type="protein sequence ID" value="XBH19740.1"/>
    <property type="molecule type" value="Genomic_DNA"/>
</dbReference>
<dbReference type="AlphaFoldDB" id="A0AAU7DR26"/>